<gene>
    <name evidence="1" type="ORF">LMG7974_01273</name>
</gene>
<evidence type="ECO:0008006" key="3">
    <source>
        <dbReference type="Google" id="ProtNLM"/>
    </source>
</evidence>
<organism evidence="1 2">
    <name type="scientific">Campylobacter majalis</name>
    <dbReference type="NCBI Taxonomy" id="2790656"/>
    <lineage>
        <taxon>Bacteria</taxon>
        <taxon>Pseudomonadati</taxon>
        <taxon>Campylobacterota</taxon>
        <taxon>Epsilonproteobacteria</taxon>
        <taxon>Campylobacterales</taxon>
        <taxon>Campylobacteraceae</taxon>
        <taxon>Campylobacter</taxon>
    </lineage>
</organism>
<dbReference type="Proteomes" id="UP000789803">
    <property type="component" value="Unassembled WGS sequence"/>
</dbReference>
<keyword evidence="2" id="KW-1185">Reference proteome</keyword>
<dbReference type="InterPro" id="IPR027417">
    <property type="entry name" value="P-loop_NTPase"/>
</dbReference>
<reference evidence="1 2" key="1">
    <citation type="submission" date="2020-11" db="EMBL/GenBank/DDBJ databases">
        <authorList>
            <person name="Peeters C."/>
        </authorList>
    </citation>
    <scope>NUCLEOTIDE SEQUENCE [LARGE SCALE GENOMIC DNA]</scope>
    <source>
        <strain evidence="1 2">LMG 7974</strain>
    </source>
</reference>
<comment type="caution">
    <text evidence="1">The sequence shown here is derived from an EMBL/GenBank/DDBJ whole genome shotgun (WGS) entry which is preliminary data.</text>
</comment>
<dbReference type="SUPFAM" id="SSF52540">
    <property type="entry name" value="P-loop containing nucleoside triphosphate hydrolases"/>
    <property type="match status" value="1"/>
</dbReference>
<evidence type="ECO:0000313" key="1">
    <source>
        <dbReference type="EMBL" id="CAD7288966.1"/>
    </source>
</evidence>
<dbReference type="RefSeq" id="WP_229933066.1">
    <property type="nucleotide sequence ID" value="NZ_CAJHOF010000011.1"/>
</dbReference>
<sequence>MNWNNIISLNGSQNNAFEELVCQLASLEFSKDGKFIKVGNPDAGVECYIIKENGDEIGFQAKYFLSTPQQTQWNQLDSSIKTALEKHPNLKSYYVAIPIDRADPRVDNKESFKDKWEKWVKKWQDKAKSDYSKEIDIVYWGSHELIKMLKDEKNTGLVKCFFGEIDLSNNWFNIQNDNTIKSLGARYSPQISIELEIYKYFKIFDENSQYLAKIRSKFFEIYNKFCKDFVLLTSVPSELKNEVNLIKQFVSNLNFANFDYDKFERLLDGIQKIIFKNDLVSIISSGEESNEDKFQDNIYDFFNFIGENKKILQITKDRCLILCGDSGVGKSHLFADIIKHRAKNNQQSILILGQHLIEIKDPWAQILNLLGFAKFNKDEFLGALNSKAQANSHKIIIFIDAINEGAGKDFWRNFIISFVEDIKRHEWLGVAFSIRSSYIEHILPRELSISKIFHNGFSGANDNAVDVFFDYYNIPAPRTPLLNPEFSNPLFLKLFCEGFSQKYNFMSHINFSQIVQSYIDHIQNALILKYPNCKSLGFIQKAIDAMVVLVIDTRSSLIDYESGFIAINGTLQKFGIDGNFLNELVSEGLLSKNIIDNKEYVYFTYEKLSDYFIAKYLIEKLDKNNLKQTFTQYVLPYLKTDGFSYYTGLIEALSVQIPEKFNGTEIYELLEPDNMVVIDCFLKSLPYRGASIPQSTVERVRKNISNENFNADIFYMLYSCATLPNHLFNAEFMFAYLSKFSMKERDSFFITILNKIYLDTDMNPIVRLIDWCWSSKDKSYIDDEYIFLAAIAIAWLFCTSNRRLRDCATKALTCVLIDRTNLTLKLLQKFQEIHEPYISERLFAATYGALVKTTETRCFKELGEYIYNQIFNKDEVYPHILLRDYARNSIDFIIKKGINLDISIDKVYPPYKSYFPSLKELPSNEEIKKYEDRDKNYHQSRIISSMATEKGINGYMYGDFGRYVFESALYDFECKDSAGLISNYAIKNIFEKYGYDGEYFNEAENNIKDRTKYDLNRYKHTIERVGKKYQWISFYETMARITDNFKMYNGYGDDTREVKYIGAFEPYVRDIDPTILLKNYERNSTFAKKFWWDAEYNFAWDMENKKWLEYEKDLPNLSDILERKNDKEQWITLSLYQKFIEPLDTEDILSISHKDVRLFIRSYIVKKHDITRFAETLNDKPNLIYNLIDLPDCYKMFNMEHYDYVTYDALKDDYRFEWFKIEDIDVANTTIEYFWEAEFDTSKSDIFQICKPSKILYDGLGLKYSKRDIYFLDKDGNTVCFDPSSDNQTAQRLLIKKDKLNEFLNVCNMCIVWIISGEKMVFTTDNSDLGRLYFNGYAFFDTDGKLKKYINKQFEKHFN</sequence>
<dbReference type="EMBL" id="CAJHOF010000011">
    <property type="protein sequence ID" value="CAD7288966.1"/>
    <property type="molecule type" value="Genomic_DNA"/>
</dbReference>
<evidence type="ECO:0000313" key="2">
    <source>
        <dbReference type="Proteomes" id="UP000789803"/>
    </source>
</evidence>
<accession>A0ABN7K8W8</accession>
<name>A0ABN7K8W8_9BACT</name>
<proteinExistence type="predicted"/>
<dbReference type="Gene3D" id="3.40.50.300">
    <property type="entry name" value="P-loop containing nucleotide triphosphate hydrolases"/>
    <property type="match status" value="1"/>
</dbReference>
<protein>
    <recommendedName>
        <fullName evidence="3">ATP-binding protein</fullName>
    </recommendedName>
</protein>